<reference evidence="1 2" key="1">
    <citation type="submission" date="2021-07" db="EMBL/GenBank/DDBJ databases">
        <authorList>
            <person name="Palmer J.M."/>
        </authorList>
    </citation>
    <scope>NUCLEOTIDE SEQUENCE [LARGE SCALE GENOMIC DNA]</scope>
    <source>
        <strain evidence="1 2">AT_MEX2019</strain>
        <tissue evidence="1">Muscle</tissue>
    </source>
</reference>
<keyword evidence="2" id="KW-1185">Reference proteome</keyword>
<evidence type="ECO:0000313" key="1">
    <source>
        <dbReference type="EMBL" id="MED6251106.1"/>
    </source>
</evidence>
<accession>A0ABU7BKD8</accession>
<proteinExistence type="predicted"/>
<comment type="caution">
    <text evidence="1">The sequence shown here is derived from an EMBL/GenBank/DDBJ whole genome shotgun (WGS) entry which is preliminary data.</text>
</comment>
<organism evidence="1 2">
    <name type="scientific">Ataeniobius toweri</name>
    <dbReference type="NCBI Taxonomy" id="208326"/>
    <lineage>
        <taxon>Eukaryota</taxon>
        <taxon>Metazoa</taxon>
        <taxon>Chordata</taxon>
        <taxon>Craniata</taxon>
        <taxon>Vertebrata</taxon>
        <taxon>Euteleostomi</taxon>
        <taxon>Actinopterygii</taxon>
        <taxon>Neopterygii</taxon>
        <taxon>Teleostei</taxon>
        <taxon>Neoteleostei</taxon>
        <taxon>Acanthomorphata</taxon>
        <taxon>Ovalentaria</taxon>
        <taxon>Atherinomorphae</taxon>
        <taxon>Cyprinodontiformes</taxon>
        <taxon>Goodeidae</taxon>
        <taxon>Ataeniobius</taxon>
    </lineage>
</organism>
<dbReference type="Proteomes" id="UP001345963">
    <property type="component" value="Unassembled WGS sequence"/>
</dbReference>
<feature type="non-terminal residue" evidence="1">
    <location>
        <position position="65"/>
    </location>
</feature>
<dbReference type="EMBL" id="JAHUTI010059500">
    <property type="protein sequence ID" value="MED6251106.1"/>
    <property type="molecule type" value="Genomic_DNA"/>
</dbReference>
<name>A0ABU7BKD8_9TELE</name>
<evidence type="ECO:0000313" key="2">
    <source>
        <dbReference type="Proteomes" id="UP001345963"/>
    </source>
</evidence>
<protein>
    <submittedName>
        <fullName evidence="1">Uncharacterized protein</fullName>
    </submittedName>
</protein>
<sequence>MSLRSDLTGEKNVCMVEWSFAACLHLSATVLIQLEQLVARLSSFSVENKGEVLMVQHHHVLSHLS</sequence>
<gene>
    <name evidence="1" type="ORF">ATANTOWER_022498</name>
</gene>